<evidence type="ECO:0008006" key="3">
    <source>
        <dbReference type="Google" id="ProtNLM"/>
    </source>
</evidence>
<dbReference type="RefSeq" id="WP_185371662.1">
    <property type="nucleotide sequence ID" value="NZ_JAARRM010000001.1"/>
</dbReference>
<reference evidence="1 2" key="1">
    <citation type="submission" date="2020-03" db="EMBL/GenBank/DDBJ databases">
        <title>Soil Listeria distribution.</title>
        <authorList>
            <person name="Liao J."/>
            <person name="Wiedmann M."/>
        </authorList>
    </citation>
    <scope>NUCLEOTIDE SEQUENCE [LARGE SCALE GENOMIC DNA]</scope>
    <source>
        <strain evidence="1 2">FSL L7-1507</strain>
    </source>
</reference>
<dbReference type="EMBL" id="JAARRM010000001">
    <property type="protein sequence ID" value="MBC1520046.1"/>
    <property type="molecule type" value="Genomic_DNA"/>
</dbReference>
<dbReference type="Pfam" id="PF05962">
    <property type="entry name" value="HutD"/>
    <property type="match status" value="1"/>
</dbReference>
<accession>A0A841ZIV0</accession>
<evidence type="ECO:0000313" key="2">
    <source>
        <dbReference type="Proteomes" id="UP000559885"/>
    </source>
</evidence>
<proteinExistence type="predicted"/>
<evidence type="ECO:0000313" key="1">
    <source>
        <dbReference type="EMBL" id="MBC1520046.1"/>
    </source>
</evidence>
<dbReference type="InterPro" id="IPR010282">
    <property type="entry name" value="Uncharacterised_HutD/Ves"/>
</dbReference>
<protein>
    <recommendedName>
        <fullName evidence="3">HutD family protein</fullName>
    </recommendedName>
</protein>
<dbReference type="InterPro" id="IPR011051">
    <property type="entry name" value="RmlC_Cupin_sf"/>
</dbReference>
<dbReference type="InterPro" id="IPR014710">
    <property type="entry name" value="RmlC-like_jellyroll"/>
</dbReference>
<comment type="caution">
    <text evidence="1">The sequence shown here is derived from an EMBL/GenBank/DDBJ whole genome shotgun (WGS) entry which is preliminary data.</text>
</comment>
<organism evidence="1 2">
    <name type="scientific">Listeria aquatica</name>
    <dbReference type="NCBI Taxonomy" id="1494960"/>
    <lineage>
        <taxon>Bacteria</taxon>
        <taxon>Bacillati</taxon>
        <taxon>Bacillota</taxon>
        <taxon>Bacilli</taxon>
        <taxon>Bacillales</taxon>
        <taxon>Listeriaceae</taxon>
        <taxon>Listeria</taxon>
    </lineage>
</organism>
<dbReference type="SUPFAM" id="SSF51182">
    <property type="entry name" value="RmlC-like cupins"/>
    <property type="match status" value="1"/>
</dbReference>
<sequence length="199" mass="22725">MNRIIRRKSEYKKSIWPGGTTTELLIWPEKALYEERNFIYRISTATVNLPTSTFTSLSSYWRELMILDGEIELFHESASRKREVKLSVFEQDSFSGAETTTSYGQCTDFNLIYTPTYTGSLSLIKPEEKYEVEKGADYFYYSLVEEMQICFSDGQTAVLGKGDSLFLQAANQMTIQPVANTYSSSDIIAIEAKISNIKR</sequence>
<dbReference type="PANTHER" id="PTHR37943">
    <property type="entry name" value="PROTEIN VES"/>
    <property type="match status" value="1"/>
</dbReference>
<dbReference type="Gene3D" id="2.60.120.10">
    <property type="entry name" value="Jelly Rolls"/>
    <property type="match status" value="1"/>
</dbReference>
<dbReference type="PANTHER" id="PTHR37943:SF1">
    <property type="entry name" value="PROTEIN VES"/>
    <property type="match status" value="1"/>
</dbReference>
<dbReference type="Proteomes" id="UP000559885">
    <property type="component" value="Unassembled WGS sequence"/>
</dbReference>
<dbReference type="AlphaFoldDB" id="A0A841ZIV0"/>
<gene>
    <name evidence="1" type="ORF">HB912_00115</name>
</gene>
<name>A0A841ZIV0_9LIST</name>